<reference evidence="2 3" key="1">
    <citation type="submission" date="2019-03" db="EMBL/GenBank/DDBJ databases">
        <authorList>
            <person name="Kim M.K.M."/>
        </authorList>
    </citation>
    <scope>NUCLEOTIDE SEQUENCE [LARGE SCALE GENOMIC DNA]</scope>
    <source>
        <strain evidence="2 3">18JY21-1</strain>
    </source>
</reference>
<accession>A0A4R4EJL8</accession>
<protein>
    <recommendedName>
        <fullName evidence="4">YgiT-type zinc finger protein</fullName>
    </recommendedName>
</protein>
<dbReference type="RefSeq" id="WP_132417118.1">
    <property type="nucleotide sequence ID" value="NZ_SKFG01000003.1"/>
</dbReference>
<gene>
    <name evidence="2" type="ORF">E0485_06265</name>
</gene>
<keyword evidence="3" id="KW-1185">Reference proteome</keyword>
<evidence type="ECO:0000313" key="2">
    <source>
        <dbReference type="EMBL" id="TCZ79460.1"/>
    </source>
</evidence>
<evidence type="ECO:0000313" key="3">
    <source>
        <dbReference type="Proteomes" id="UP000295418"/>
    </source>
</evidence>
<organism evidence="2 3">
    <name type="scientific">Paenibacillus albiflavus</name>
    <dbReference type="NCBI Taxonomy" id="2545760"/>
    <lineage>
        <taxon>Bacteria</taxon>
        <taxon>Bacillati</taxon>
        <taxon>Bacillota</taxon>
        <taxon>Bacilli</taxon>
        <taxon>Bacillales</taxon>
        <taxon>Paenibacillaceae</taxon>
        <taxon>Paenibacillus</taxon>
    </lineage>
</organism>
<dbReference type="OrthoDB" id="2974439at2"/>
<dbReference type="AlphaFoldDB" id="A0A4R4EJL8"/>
<proteinExistence type="predicted"/>
<name>A0A4R4EJL8_9BACL</name>
<keyword evidence="1" id="KW-0175">Coiled coil</keyword>
<dbReference type="EMBL" id="SKFG01000003">
    <property type="protein sequence ID" value="TCZ79460.1"/>
    <property type="molecule type" value="Genomic_DNA"/>
</dbReference>
<evidence type="ECO:0008006" key="4">
    <source>
        <dbReference type="Google" id="ProtNLM"/>
    </source>
</evidence>
<sequence>MEKLCSCGNTVMVQLSTVIYHNLVTIEGVPIYACNECGSNEIHSAVKLDLKKLIEKHEQTEEKIIVHMEEFSEVSYFYKQMLESADPDRSIPELIEERINELLDTYILAKSLSDQIWTDDIYKRLLQLNTLKSQYDTAVS</sequence>
<comment type="caution">
    <text evidence="2">The sequence shown here is derived from an EMBL/GenBank/DDBJ whole genome shotgun (WGS) entry which is preliminary data.</text>
</comment>
<evidence type="ECO:0000256" key="1">
    <source>
        <dbReference type="SAM" id="Coils"/>
    </source>
</evidence>
<feature type="coiled-coil region" evidence="1">
    <location>
        <begin position="43"/>
        <end position="70"/>
    </location>
</feature>
<dbReference type="Proteomes" id="UP000295418">
    <property type="component" value="Unassembled WGS sequence"/>
</dbReference>